<keyword evidence="3" id="KW-1185">Reference proteome</keyword>
<evidence type="ECO:0000313" key="3">
    <source>
        <dbReference type="Proteomes" id="UP001279734"/>
    </source>
</evidence>
<feature type="region of interest" description="Disordered" evidence="1">
    <location>
        <begin position="93"/>
        <end position="118"/>
    </location>
</feature>
<gene>
    <name evidence="2" type="ORF">Nepgr_033433</name>
</gene>
<comment type="caution">
    <text evidence="2">The sequence shown here is derived from an EMBL/GenBank/DDBJ whole genome shotgun (WGS) entry which is preliminary data.</text>
</comment>
<dbReference type="AlphaFoldDB" id="A0AAD3Y8N4"/>
<accession>A0AAD3Y8N4</accession>
<dbReference type="Proteomes" id="UP001279734">
    <property type="component" value="Unassembled WGS sequence"/>
</dbReference>
<feature type="region of interest" description="Disordered" evidence="1">
    <location>
        <begin position="1"/>
        <end position="27"/>
    </location>
</feature>
<organism evidence="2 3">
    <name type="scientific">Nepenthes gracilis</name>
    <name type="common">Slender pitcher plant</name>
    <dbReference type="NCBI Taxonomy" id="150966"/>
    <lineage>
        <taxon>Eukaryota</taxon>
        <taxon>Viridiplantae</taxon>
        <taxon>Streptophyta</taxon>
        <taxon>Embryophyta</taxon>
        <taxon>Tracheophyta</taxon>
        <taxon>Spermatophyta</taxon>
        <taxon>Magnoliopsida</taxon>
        <taxon>eudicotyledons</taxon>
        <taxon>Gunneridae</taxon>
        <taxon>Pentapetalae</taxon>
        <taxon>Caryophyllales</taxon>
        <taxon>Nepenthaceae</taxon>
        <taxon>Nepenthes</taxon>
    </lineage>
</organism>
<proteinExistence type="predicted"/>
<dbReference type="EMBL" id="BSYO01000040">
    <property type="protein sequence ID" value="GMH31589.1"/>
    <property type="molecule type" value="Genomic_DNA"/>
</dbReference>
<protein>
    <submittedName>
        <fullName evidence="2">Uncharacterized protein</fullName>
    </submittedName>
</protein>
<evidence type="ECO:0000313" key="2">
    <source>
        <dbReference type="EMBL" id="GMH31589.1"/>
    </source>
</evidence>
<reference evidence="2" key="1">
    <citation type="submission" date="2023-05" db="EMBL/GenBank/DDBJ databases">
        <title>Nepenthes gracilis genome sequencing.</title>
        <authorList>
            <person name="Fukushima K."/>
        </authorList>
    </citation>
    <scope>NUCLEOTIDE SEQUENCE</scope>
    <source>
        <strain evidence="2">SING2019-196</strain>
    </source>
</reference>
<sequence>MQMGRNRPAHPARTWERPKRKKKIGSHPAQWRLFRSVIGIRLADGFHCELYSWICGSPVMSSTSQSSSWMGFAHFSRPSTVVPVRSTTEVSASAALPSWASGQPPVPPAPDALDQSIS</sequence>
<name>A0AAD3Y8N4_NEPGR</name>
<evidence type="ECO:0000256" key="1">
    <source>
        <dbReference type="SAM" id="MobiDB-lite"/>
    </source>
</evidence>